<dbReference type="PANTHER" id="PTHR19446">
    <property type="entry name" value="REVERSE TRANSCRIPTASES"/>
    <property type="match status" value="1"/>
</dbReference>
<dbReference type="Pfam" id="PF00078">
    <property type="entry name" value="RVT_1"/>
    <property type="match status" value="1"/>
</dbReference>
<name>A0A8X7BEY1_TRICX</name>
<reference evidence="2" key="1">
    <citation type="submission" date="2020-08" db="EMBL/GenBank/DDBJ databases">
        <title>Multicomponent nature underlies the extraordinary mechanical properties of spider dragline silk.</title>
        <authorList>
            <person name="Kono N."/>
            <person name="Nakamura H."/>
            <person name="Mori M."/>
            <person name="Yoshida Y."/>
            <person name="Ohtoshi R."/>
            <person name="Malay A.D."/>
            <person name="Moran D.A.P."/>
            <person name="Tomita M."/>
            <person name="Numata K."/>
            <person name="Arakawa K."/>
        </authorList>
    </citation>
    <scope>NUCLEOTIDE SEQUENCE</scope>
</reference>
<dbReference type="PROSITE" id="PS50878">
    <property type="entry name" value="RT_POL"/>
    <property type="match status" value="1"/>
</dbReference>
<evidence type="ECO:0000259" key="1">
    <source>
        <dbReference type="PROSITE" id="PS50878"/>
    </source>
</evidence>
<keyword evidence="2" id="KW-0548">Nucleotidyltransferase</keyword>
<sequence>MGLHYSTEDKVNLLADSLESSFQDNPEPYDDDYIEHVEGKVESYMDRNARRHTAPLTSPQEVMNIIHKLNNKKAPGKDGVKNIALKALPLNHRFRLETSTQHQLLRVTNKIIHGFNMKSYTVGVFLDVKKAFDRMWHDGLIYKMIKLKFPTYLGKIIHHYLDNRTFNVKIISTSSSSSDRHIASGTLQGLILSPAIYNIYTSDSSSNPSVSVCVFVDDDAILCNSITAEQAVQTTQAYLS</sequence>
<organism evidence="2 3">
    <name type="scientific">Trichonephila clavipes</name>
    <name type="common">Golden silk orbweaver</name>
    <name type="synonym">Nephila clavipes</name>
    <dbReference type="NCBI Taxonomy" id="2585209"/>
    <lineage>
        <taxon>Eukaryota</taxon>
        <taxon>Metazoa</taxon>
        <taxon>Ecdysozoa</taxon>
        <taxon>Arthropoda</taxon>
        <taxon>Chelicerata</taxon>
        <taxon>Arachnida</taxon>
        <taxon>Araneae</taxon>
        <taxon>Araneomorphae</taxon>
        <taxon>Entelegynae</taxon>
        <taxon>Araneoidea</taxon>
        <taxon>Nephilidae</taxon>
        <taxon>Trichonephila</taxon>
    </lineage>
</organism>
<gene>
    <name evidence="2" type="primary">pol</name>
    <name evidence="2" type="ORF">TNCV_3441551</name>
</gene>
<dbReference type="Proteomes" id="UP000887159">
    <property type="component" value="Unassembled WGS sequence"/>
</dbReference>
<dbReference type="GO" id="GO:0003964">
    <property type="term" value="F:RNA-directed DNA polymerase activity"/>
    <property type="evidence" value="ECO:0007669"/>
    <property type="project" value="UniProtKB-KW"/>
</dbReference>
<accession>A0A8X7BEY1</accession>
<keyword evidence="2" id="KW-0808">Transferase</keyword>
<proteinExistence type="predicted"/>
<dbReference type="SUPFAM" id="SSF56672">
    <property type="entry name" value="DNA/RNA polymerases"/>
    <property type="match status" value="1"/>
</dbReference>
<keyword evidence="3" id="KW-1185">Reference proteome</keyword>
<dbReference type="AlphaFoldDB" id="A0A8X7BEY1"/>
<dbReference type="InterPro" id="IPR043502">
    <property type="entry name" value="DNA/RNA_pol_sf"/>
</dbReference>
<protein>
    <submittedName>
        <fullName evidence="2">RNA-directed DNA polymerase from mobile element jockey</fullName>
    </submittedName>
</protein>
<dbReference type="EMBL" id="BMAU01021386">
    <property type="protein sequence ID" value="GFY28788.1"/>
    <property type="molecule type" value="Genomic_DNA"/>
</dbReference>
<feature type="domain" description="Reverse transcriptase" evidence="1">
    <location>
        <begin position="1"/>
        <end position="240"/>
    </location>
</feature>
<comment type="caution">
    <text evidence="2">The sequence shown here is derived from an EMBL/GenBank/DDBJ whole genome shotgun (WGS) entry which is preliminary data.</text>
</comment>
<evidence type="ECO:0000313" key="2">
    <source>
        <dbReference type="EMBL" id="GFY28788.1"/>
    </source>
</evidence>
<dbReference type="InterPro" id="IPR000477">
    <property type="entry name" value="RT_dom"/>
</dbReference>
<keyword evidence="2" id="KW-0695">RNA-directed DNA polymerase</keyword>
<evidence type="ECO:0000313" key="3">
    <source>
        <dbReference type="Proteomes" id="UP000887159"/>
    </source>
</evidence>